<dbReference type="GO" id="GO:0016491">
    <property type="term" value="F:oxidoreductase activity"/>
    <property type="evidence" value="ECO:0007669"/>
    <property type="project" value="UniProtKB-KW"/>
</dbReference>
<keyword evidence="5" id="KW-0560">Oxidoreductase</keyword>
<dbReference type="Proteomes" id="UP001362999">
    <property type="component" value="Unassembled WGS sequence"/>
</dbReference>
<evidence type="ECO:0000259" key="7">
    <source>
        <dbReference type="SMART" id="SM00829"/>
    </source>
</evidence>
<dbReference type="EMBL" id="JAWWNJ010000024">
    <property type="protein sequence ID" value="KAK7031842.1"/>
    <property type="molecule type" value="Genomic_DNA"/>
</dbReference>
<evidence type="ECO:0000313" key="9">
    <source>
        <dbReference type="Proteomes" id="UP001362999"/>
    </source>
</evidence>
<dbReference type="Pfam" id="PF08240">
    <property type="entry name" value="ADH_N"/>
    <property type="match status" value="1"/>
</dbReference>
<dbReference type="PANTHER" id="PTHR42940:SF8">
    <property type="entry name" value="VACUOLAR PROTEIN SORTING-ASSOCIATED PROTEIN 11"/>
    <property type="match status" value="1"/>
</dbReference>
<dbReference type="CDD" id="cd08254">
    <property type="entry name" value="hydroxyacyl_CoA_DH"/>
    <property type="match status" value="1"/>
</dbReference>
<dbReference type="Gene3D" id="3.40.50.720">
    <property type="entry name" value="NAD(P)-binding Rossmann-like Domain"/>
    <property type="match status" value="1"/>
</dbReference>
<name>A0AAW0BYM6_9AGAR</name>
<dbReference type="AlphaFoldDB" id="A0AAW0BYM6"/>
<keyword evidence="9" id="KW-1185">Reference proteome</keyword>
<dbReference type="InterPro" id="IPR002328">
    <property type="entry name" value="ADH_Zn_CS"/>
</dbReference>
<evidence type="ECO:0000313" key="8">
    <source>
        <dbReference type="EMBL" id="KAK7031842.1"/>
    </source>
</evidence>
<protein>
    <submittedName>
        <fullName evidence="8">Alcohol dehydrogenase</fullName>
    </submittedName>
</protein>
<dbReference type="GO" id="GO:0008270">
    <property type="term" value="F:zinc ion binding"/>
    <property type="evidence" value="ECO:0007669"/>
    <property type="project" value="InterPro"/>
</dbReference>
<reference evidence="8 9" key="1">
    <citation type="journal article" date="2024" name="J Genomics">
        <title>Draft genome sequencing and assembly of Favolaschia claudopus CIRM-BRFM 2984 isolated from oak limbs.</title>
        <authorList>
            <person name="Navarro D."/>
            <person name="Drula E."/>
            <person name="Chaduli D."/>
            <person name="Cazenave R."/>
            <person name="Ahrendt S."/>
            <person name="Wang J."/>
            <person name="Lipzen A."/>
            <person name="Daum C."/>
            <person name="Barry K."/>
            <person name="Grigoriev I.V."/>
            <person name="Favel A."/>
            <person name="Rosso M.N."/>
            <person name="Martin F."/>
        </authorList>
    </citation>
    <scope>NUCLEOTIDE SEQUENCE [LARGE SCALE GENOMIC DNA]</scope>
    <source>
        <strain evidence="8 9">CIRM-BRFM 2984</strain>
    </source>
</reference>
<dbReference type="InterPro" id="IPR013154">
    <property type="entry name" value="ADH-like_N"/>
</dbReference>
<comment type="similarity">
    <text evidence="2 6">Belongs to the zinc-containing alcohol dehydrogenase family.</text>
</comment>
<dbReference type="SUPFAM" id="SSF51735">
    <property type="entry name" value="NAD(P)-binding Rossmann-fold domains"/>
    <property type="match status" value="1"/>
</dbReference>
<dbReference type="SMART" id="SM00829">
    <property type="entry name" value="PKS_ER"/>
    <property type="match status" value="1"/>
</dbReference>
<dbReference type="Gene3D" id="3.90.180.10">
    <property type="entry name" value="Medium-chain alcohol dehydrogenases, catalytic domain"/>
    <property type="match status" value="1"/>
</dbReference>
<dbReference type="PROSITE" id="PS00059">
    <property type="entry name" value="ADH_ZINC"/>
    <property type="match status" value="1"/>
</dbReference>
<evidence type="ECO:0000256" key="6">
    <source>
        <dbReference type="RuleBase" id="RU361277"/>
    </source>
</evidence>
<gene>
    <name evidence="8" type="ORF">R3P38DRAFT_2620220</name>
</gene>
<comment type="caution">
    <text evidence="8">The sequence shown here is derived from an EMBL/GenBank/DDBJ whole genome shotgun (WGS) entry which is preliminary data.</text>
</comment>
<feature type="domain" description="Enoyl reductase (ER)" evidence="7">
    <location>
        <begin position="16"/>
        <end position="345"/>
    </location>
</feature>
<dbReference type="Pfam" id="PF00107">
    <property type="entry name" value="ADH_zinc_N"/>
    <property type="match status" value="1"/>
</dbReference>
<accession>A0AAW0BYM6</accession>
<dbReference type="SUPFAM" id="SSF50129">
    <property type="entry name" value="GroES-like"/>
    <property type="match status" value="1"/>
</dbReference>
<dbReference type="InterPro" id="IPR020843">
    <property type="entry name" value="ER"/>
</dbReference>
<dbReference type="InterPro" id="IPR036291">
    <property type="entry name" value="NAD(P)-bd_dom_sf"/>
</dbReference>
<evidence type="ECO:0000256" key="1">
    <source>
        <dbReference type="ARBA" id="ARBA00001947"/>
    </source>
</evidence>
<evidence type="ECO:0000256" key="5">
    <source>
        <dbReference type="ARBA" id="ARBA00023002"/>
    </source>
</evidence>
<organism evidence="8 9">
    <name type="scientific">Favolaschia claudopus</name>
    <dbReference type="NCBI Taxonomy" id="2862362"/>
    <lineage>
        <taxon>Eukaryota</taxon>
        <taxon>Fungi</taxon>
        <taxon>Dikarya</taxon>
        <taxon>Basidiomycota</taxon>
        <taxon>Agaricomycotina</taxon>
        <taxon>Agaricomycetes</taxon>
        <taxon>Agaricomycetidae</taxon>
        <taxon>Agaricales</taxon>
        <taxon>Marasmiineae</taxon>
        <taxon>Mycenaceae</taxon>
        <taxon>Favolaschia</taxon>
    </lineage>
</organism>
<evidence type="ECO:0000256" key="4">
    <source>
        <dbReference type="ARBA" id="ARBA00022833"/>
    </source>
</evidence>
<comment type="cofactor">
    <cofactor evidence="1 6">
        <name>Zn(2+)</name>
        <dbReference type="ChEBI" id="CHEBI:29105"/>
    </cofactor>
</comment>
<proteinExistence type="inferred from homology"/>
<dbReference type="PANTHER" id="PTHR42940">
    <property type="entry name" value="ALCOHOL DEHYDROGENASE 1-RELATED"/>
    <property type="match status" value="1"/>
</dbReference>
<evidence type="ECO:0000256" key="3">
    <source>
        <dbReference type="ARBA" id="ARBA00022723"/>
    </source>
</evidence>
<sequence length="351" mass="37322">MTSIPTTMFAALYQPGNSSLVLDPNYPIRELEDNEILLKISATGVCRSDVEILTGVTLDTRTYVFGHEPSGVPVKLGAKVDPNTIQLGKLYSVLPVDGCVHGIQGGPALFNALGLGKDGAYAEFVIVTPDLLVPVPDGVPIEAAAVASDAGVTAYHAVKFAAQVKKGDKVLIFGVGGLGHLALQFAKHFGATVFVCDFKPAARQLALDLGADEVFDLIELNDKTTSGDFKVDTTMDFVTSNQTFNLAMAALRPNDVDFVVDPALKPKCVIVGVSPENLVFSSLDIITSGVQVLGSTGGDQNDLREVLDLLAQGVVRVQVQTEPLENINDVIDQLRAYAYTGRKVVIPNLQK</sequence>
<dbReference type="InterPro" id="IPR013149">
    <property type="entry name" value="ADH-like_C"/>
</dbReference>
<dbReference type="InterPro" id="IPR011032">
    <property type="entry name" value="GroES-like_sf"/>
</dbReference>
<keyword evidence="3 6" id="KW-0479">Metal-binding</keyword>
<evidence type="ECO:0000256" key="2">
    <source>
        <dbReference type="ARBA" id="ARBA00008072"/>
    </source>
</evidence>
<keyword evidence="4 6" id="KW-0862">Zinc</keyword>